<keyword evidence="2" id="KW-0863">Zinc-finger</keyword>
<gene>
    <name evidence="6" type="ORF">g.73864</name>
</gene>
<feature type="domain" description="CW-type" evidence="5">
    <location>
        <begin position="287"/>
        <end position="344"/>
    </location>
</feature>
<proteinExistence type="predicted"/>
<evidence type="ECO:0000256" key="1">
    <source>
        <dbReference type="ARBA" id="ARBA00022723"/>
    </source>
</evidence>
<feature type="compositionally biased region" description="Low complexity" evidence="4">
    <location>
        <begin position="197"/>
        <end position="210"/>
    </location>
</feature>
<dbReference type="Gene3D" id="3.30.40.100">
    <property type="match status" value="1"/>
</dbReference>
<protein>
    <recommendedName>
        <fullName evidence="5">CW-type domain-containing protein</fullName>
    </recommendedName>
</protein>
<reference evidence="6" key="1">
    <citation type="submission" date="2015-08" db="EMBL/GenBank/DDBJ databases">
        <authorList>
            <person name="Babu N.S."/>
            <person name="Beckwith C.J."/>
            <person name="Beseler K.G."/>
            <person name="Brison A."/>
            <person name="Carone J.V."/>
            <person name="Caskin T.P."/>
            <person name="Diamond M."/>
            <person name="Durham M.E."/>
            <person name="Foxe J.M."/>
            <person name="Go M."/>
            <person name="Henderson B.A."/>
            <person name="Jones I.B."/>
            <person name="McGettigan J.A."/>
            <person name="Micheletti S.J."/>
            <person name="Nasrallah M.E."/>
            <person name="Ortiz D."/>
            <person name="Piller C.R."/>
            <person name="Privatt S.R."/>
            <person name="Schneider S.L."/>
            <person name="Sharp S."/>
            <person name="Smith T.C."/>
            <person name="Stanton J.D."/>
            <person name="Ullery H.E."/>
            <person name="Wilson R.J."/>
            <person name="Serrano M.G."/>
            <person name="Buck G."/>
            <person name="Lee V."/>
            <person name="Wang Y."/>
            <person name="Carvalho R."/>
            <person name="Voegtly L."/>
            <person name="Shi R."/>
            <person name="Duckworth R."/>
            <person name="Johnson A."/>
            <person name="Loviza R."/>
            <person name="Walstead R."/>
            <person name="Shah Z."/>
            <person name="Kiflezghi M."/>
            <person name="Wade K."/>
            <person name="Ball S.L."/>
            <person name="Bradley K.W."/>
            <person name="Asai D.J."/>
            <person name="Bowman C.A."/>
            <person name="Russell D.A."/>
            <person name="Pope W.H."/>
            <person name="Jacobs-Sera D."/>
            <person name="Hendrix R.W."/>
            <person name="Hatfull G.F."/>
        </authorList>
    </citation>
    <scope>NUCLEOTIDE SEQUENCE</scope>
</reference>
<feature type="compositionally biased region" description="Low complexity" evidence="4">
    <location>
        <begin position="63"/>
        <end position="76"/>
    </location>
</feature>
<dbReference type="GO" id="GO:0008270">
    <property type="term" value="F:zinc ion binding"/>
    <property type="evidence" value="ECO:0007669"/>
    <property type="project" value="UniProtKB-KW"/>
</dbReference>
<feature type="compositionally biased region" description="Low complexity" evidence="4">
    <location>
        <begin position="267"/>
        <end position="289"/>
    </location>
</feature>
<feature type="region of interest" description="Disordered" evidence="4">
    <location>
        <begin position="41"/>
        <end position="76"/>
    </location>
</feature>
<dbReference type="InterPro" id="IPR011124">
    <property type="entry name" value="Znf_CW"/>
</dbReference>
<feature type="region of interest" description="Disordered" evidence="4">
    <location>
        <begin position="172"/>
        <end position="291"/>
    </location>
</feature>
<keyword evidence="3" id="KW-0862">Zinc</keyword>
<feature type="compositionally biased region" description="Basic residues" evidence="4">
    <location>
        <begin position="251"/>
        <end position="266"/>
    </location>
</feature>
<dbReference type="PROSITE" id="PS51050">
    <property type="entry name" value="ZF_CW"/>
    <property type="match status" value="1"/>
</dbReference>
<feature type="compositionally biased region" description="Acidic residues" evidence="4">
    <location>
        <begin position="175"/>
        <end position="189"/>
    </location>
</feature>
<feature type="compositionally biased region" description="Low complexity" evidence="4">
    <location>
        <begin position="239"/>
        <end position="250"/>
    </location>
</feature>
<dbReference type="AlphaFoldDB" id="A0A1D1ZMN8"/>
<sequence length="344" mass="34647">MAAVSPAPAPSHPIPEWLKGHNLTGPFISGTSHRVFVLGQNPADAEDAEAKTPAARKSGLKTRSSGPAAASEASGSASRAWPVSLADLVSAGLLTPGPDALSVLYKGSTHSAALLADGTIRYDGKAYGSASAFSIHVKRLITPDKQGDDGWKSVLYQGKPLDVYRRQLRDTMSEAADEDSGPSEDEEGPGDGGTGGTSRAAPAASAAPAGSGPGSAGAEDARSDAETPPASKRARTGEGRPASPGSGKPPSGRHRSAAARPSRSRLGRVGPDPAGPSPAGAEGAGRPAAEQAWVQCDACHTWRAVPDAAVAAELAAAGADATWHCRDASWDVRAVPPGDPPCAS</sequence>
<evidence type="ECO:0000256" key="2">
    <source>
        <dbReference type="ARBA" id="ARBA00022771"/>
    </source>
</evidence>
<dbReference type="Pfam" id="PF18755">
    <property type="entry name" value="RAMA"/>
    <property type="match status" value="1"/>
</dbReference>
<evidence type="ECO:0000313" key="6">
    <source>
        <dbReference type="EMBL" id="JAT68101.1"/>
    </source>
</evidence>
<dbReference type="InterPro" id="IPR040843">
    <property type="entry name" value="RAMA"/>
</dbReference>
<keyword evidence="1" id="KW-0479">Metal-binding</keyword>
<name>A0A1D1ZMN8_AUXPR</name>
<evidence type="ECO:0000256" key="3">
    <source>
        <dbReference type="ARBA" id="ARBA00022833"/>
    </source>
</evidence>
<dbReference type="EMBL" id="GDKF01010521">
    <property type="protein sequence ID" value="JAT68101.1"/>
    <property type="molecule type" value="Transcribed_RNA"/>
</dbReference>
<organism evidence="6">
    <name type="scientific">Auxenochlorella protothecoides</name>
    <name type="common">Green microalga</name>
    <name type="synonym">Chlorella protothecoides</name>
    <dbReference type="NCBI Taxonomy" id="3075"/>
    <lineage>
        <taxon>Eukaryota</taxon>
        <taxon>Viridiplantae</taxon>
        <taxon>Chlorophyta</taxon>
        <taxon>core chlorophytes</taxon>
        <taxon>Trebouxiophyceae</taxon>
        <taxon>Chlorellales</taxon>
        <taxon>Chlorellaceae</taxon>
        <taxon>Auxenochlorella</taxon>
    </lineage>
</organism>
<accession>A0A1D1ZMN8</accession>
<evidence type="ECO:0000256" key="4">
    <source>
        <dbReference type="SAM" id="MobiDB-lite"/>
    </source>
</evidence>
<dbReference type="Pfam" id="PF07496">
    <property type="entry name" value="zf-CW"/>
    <property type="match status" value="1"/>
</dbReference>
<evidence type="ECO:0000259" key="5">
    <source>
        <dbReference type="PROSITE" id="PS51050"/>
    </source>
</evidence>